<sequence length="103" mass="12009">TVREVIDLTQGDKKHSVRTIDLLAGAYSLLVTHNDGRVSQWFDTLQNDKRTLTHIRDFKLASELKYLLPDSHRKGFYSFYTNGTLQSHYTTSEKLVLFKRAYK</sequence>
<dbReference type="PANTHER" id="PTHR42727">
    <property type="entry name" value="PHOSPHATE TRANSPORT SYSTEM PERMEASE PROTEIN"/>
    <property type="match status" value="1"/>
</dbReference>
<accession>A0A227J418</accession>
<evidence type="ECO:0000313" key="2">
    <source>
        <dbReference type="Proteomes" id="UP000214596"/>
    </source>
</evidence>
<organism evidence="1 2">
    <name type="scientific">Vibrio parahaemolyticus</name>
    <dbReference type="NCBI Taxonomy" id="670"/>
    <lineage>
        <taxon>Bacteria</taxon>
        <taxon>Pseudomonadati</taxon>
        <taxon>Pseudomonadota</taxon>
        <taxon>Gammaproteobacteria</taxon>
        <taxon>Vibrionales</taxon>
        <taxon>Vibrionaceae</taxon>
        <taxon>Vibrio</taxon>
    </lineage>
</organism>
<reference evidence="1 2" key="1">
    <citation type="journal article" date="2017" name="Appl. Environ. Microbiol.">
        <title>Parallel evolution of two clades of a major Atlantic endemic Vibrio parahaemolyticus pathogen lineage by independent acquisition of related pathogenicity islands.</title>
        <authorList>
            <person name="Xu F."/>
            <person name="Gonzalez-Escalona N."/>
            <person name="Drees K.P."/>
            <person name="Sebra R.P."/>
            <person name="Cooper V.S."/>
            <person name="Jones S.H."/>
            <person name="Whistler C.A."/>
        </authorList>
    </citation>
    <scope>NUCLEOTIDE SEQUENCE [LARGE SCALE GENOMIC DNA]</scope>
    <source>
        <strain evidence="1 2">MAVP-3</strain>
    </source>
</reference>
<feature type="non-terminal residue" evidence="1">
    <location>
        <position position="1"/>
    </location>
</feature>
<protein>
    <submittedName>
        <fullName evidence="1">Uncharacterized protein</fullName>
    </submittedName>
</protein>
<feature type="non-terminal residue" evidence="1">
    <location>
        <position position="103"/>
    </location>
</feature>
<proteinExistence type="predicted"/>
<dbReference type="Proteomes" id="UP000214596">
    <property type="component" value="Unassembled WGS sequence"/>
</dbReference>
<dbReference type="EMBL" id="NIXT01003452">
    <property type="protein sequence ID" value="OXE29257.1"/>
    <property type="molecule type" value="Genomic_DNA"/>
</dbReference>
<comment type="caution">
    <text evidence="1">The sequence shown here is derived from an EMBL/GenBank/DDBJ whole genome shotgun (WGS) entry which is preliminary data.</text>
</comment>
<dbReference type="AlphaFoldDB" id="A0A227J418"/>
<evidence type="ECO:0000313" key="1">
    <source>
        <dbReference type="EMBL" id="OXE29257.1"/>
    </source>
</evidence>
<name>A0A227J418_VIBPH</name>
<dbReference type="PANTHER" id="PTHR42727:SF1">
    <property type="entry name" value="PHOSPHATE TRANSPORT SYSTEM PERMEASE"/>
    <property type="match status" value="1"/>
</dbReference>
<gene>
    <name evidence="1" type="ORF">CA163_29565</name>
</gene>